<name>A0A0L6U0P8_9FIRM</name>
<organism evidence="8 9">
    <name type="scientific">Acetobacterium bakii</name>
    <dbReference type="NCBI Taxonomy" id="52689"/>
    <lineage>
        <taxon>Bacteria</taxon>
        <taxon>Bacillati</taxon>
        <taxon>Bacillota</taxon>
        <taxon>Clostridia</taxon>
        <taxon>Eubacteriales</taxon>
        <taxon>Eubacteriaceae</taxon>
        <taxon>Acetobacterium</taxon>
    </lineage>
</organism>
<feature type="transmembrane region" description="Helical" evidence="7">
    <location>
        <begin position="411"/>
        <end position="434"/>
    </location>
</feature>
<evidence type="ECO:0000256" key="6">
    <source>
        <dbReference type="ARBA" id="ARBA00023136"/>
    </source>
</evidence>
<dbReference type="Proteomes" id="UP000036873">
    <property type="component" value="Unassembled WGS sequence"/>
</dbReference>
<dbReference type="InterPro" id="IPR001991">
    <property type="entry name" value="Na-dicarboxylate_symporter"/>
</dbReference>
<keyword evidence="2" id="KW-0813">Transport</keyword>
<dbReference type="SUPFAM" id="SSF118215">
    <property type="entry name" value="Proton glutamate symport protein"/>
    <property type="match status" value="1"/>
</dbReference>
<dbReference type="PRINTS" id="PR00173">
    <property type="entry name" value="EDTRNSPORT"/>
</dbReference>
<dbReference type="Pfam" id="PF00375">
    <property type="entry name" value="SDF"/>
    <property type="match status" value="1"/>
</dbReference>
<feature type="transmembrane region" description="Helical" evidence="7">
    <location>
        <begin position="272"/>
        <end position="292"/>
    </location>
</feature>
<reference evidence="9" key="1">
    <citation type="submission" date="2015-07" db="EMBL/GenBank/DDBJ databases">
        <title>Draft genome sequence of Acetobacterium bakii DSM 8293, a potential psychrophilic chemical producer through syngas fermentation.</title>
        <authorList>
            <person name="Song Y."/>
            <person name="Hwang S."/>
            <person name="Cho B.-K."/>
        </authorList>
    </citation>
    <scope>NUCLEOTIDE SEQUENCE [LARGE SCALE GENOMIC DNA]</scope>
    <source>
        <strain evidence="9">DSM 8239</strain>
    </source>
</reference>
<sequence>MEVKKFFTLSLESIDGANEFVRELLLKYNCSKMDSVRAQLFVEETIVHWQKGAQENETFEISMGKRFKTITLSLNYWGDQSNPLALPEEVDDPEFNLIGQNILIGLSSVTYSYENGRNNVSYTLKVKSTNPALTTAIALIAGIVCGLALLYFSPSTGLWIAATILTPLSGTFFGFLNAMVVPVLFLSAIGSIFNMDNVAQMKRIFRSLLSWSLGIILLASAISLLAAQLFFINEGSASSGGNSGDLWGQIGTMVFGIIPTNILQPFLDGNTLQIMFLAIVGGVVMLTLKGRFPFITKIITEGNLIFTTILDAVCTMMPWVVFISILNMMVSGNGGALLGAIGLIAMIIVSFFAIVVIMLISVALVEKMNPITYLKSAGSFLLIALSTASSSATFASHTLTASIKQGIRDYVINFSIPVGVLFNKQFSIPLLLLTSLFVGRFYGIAFTMGEIVPVVVLCMILSVAVPPSPGMGPFLFTIVFNLLGIPLEGLALAVTIDIFMDYPMTFGHVMTTNIGMLHTEHMLRVKENKVDLKKSLSSR</sequence>
<evidence type="ECO:0000256" key="5">
    <source>
        <dbReference type="ARBA" id="ARBA00022989"/>
    </source>
</evidence>
<dbReference type="AlphaFoldDB" id="A0A0L6U0P8"/>
<dbReference type="InterPro" id="IPR036458">
    <property type="entry name" value="Na:dicarbo_symporter_sf"/>
</dbReference>
<evidence type="ECO:0000256" key="1">
    <source>
        <dbReference type="ARBA" id="ARBA00004651"/>
    </source>
</evidence>
<keyword evidence="6 7" id="KW-0472">Membrane</keyword>
<evidence type="ECO:0000256" key="4">
    <source>
        <dbReference type="ARBA" id="ARBA00022692"/>
    </source>
</evidence>
<keyword evidence="9" id="KW-1185">Reference proteome</keyword>
<accession>A0A0L6U0P8</accession>
<keyword evidence="3" id="KW-1003">Cell membrane</keyword>
<dbReference type="STRING" id="52689.AKG39_09850"/>
<evidence type="ECO:0000313" key="9">
    <source>
        <dbReference type="Proteomes" id="UP000036873"/>
    </source>
</evidence>
<dbReference type="RefSeq" id="WP_050740220.1">
    <property type="nucleotide sequence ID" value="NZ_LGYO01000022.1"/>
</dbReference>
<dbReference type="PANTHER" id="PTHR42865">
    <property type="entry name" value="PROTON/GLUTAMATE-ASPARTATE SYMPORTER"/>
    <property type="match status" value="1"/>
</dbReference>
<dbReference type="GO" id="GO:0015293">
    <property type="term" value="F:symporter activity"/>
    <property type="evidence" value="ECO:0007669"/>
    <property type="project" value="UniProtKB-KW"/>
</dbReference>
<feature type="transmembrane region" description="Helical" evidence="7">
    <location>
        <begin position="441"/>
        <end position="462"/>
    </location>
</feature>
<feature type="transmembrane region" description="Helical" evidence="7">
    <location>
        <begin position="336"/>
        <end position="365"/>
    </location>
</feature>
<keyword evidence="4 7" id="KW-0812">Transmembrane</keyword>
<gene>
    <name evidence="8" type="ORF">AKG39_09850</name>
</gene>
<keyword evidence="5 7" id="KW-1133">Transmembrane helix</keyword>
<comment type="caution">
    <text evidence="8">The sequence shown here is derived from an EMBL/GenBank/DDBJ whole genome shotgun (WGS) entry which is preliminary data.</text>
</comment>
<protein>
    <submittedName>
        <fullName evidence="8">Sodium:proton symporter</fullName>
    </submittedName>
</protein>
<evidence type="ECO:0000256" key="7">
    <source>
        <dbReference type="SAM" id="Phobius"/>
    </source>
</evidence>
<dbReference type="OrthoDB" id="9768885at2"/>
<dbReference type="PANTHER" id="PTHR42865:SF7">
    <property type="entry name" value="PROTON_GLUTAMATE-ASPARTATE SYMPORTER"/>
    <property type="match status" value="1"/>
</dbReference>
<proteinExistence type="predicted"/>
<feature type="transmembrane region" description="Helical" evidence="7">
    <location>
        <begin position="304"/>
        <end position="330"/>
    </location>
</feature>
<evidence type="ECO:0000256" key="3">
    <source>
        <dbReference type="ARBA" id="ARBA00022475"/>
    </source>
</evidence>
<feature type="transmembrane region" description="Helical" evidence="7">
    <location>
        <begin position="208"/>
        <end position="232"/>
    </location>
</feature>
<dbReference type="EMBL" id="LGYO01000022">
    <property type="protein sequence ID" value="KNZ41907.1"/>
    <property type="molecule type" value="Genomic_DNA"/>
</dbReference>
<dbReference type="GO" id="GO:0006835">
    <property type="term" value="P:dicarboxylic acid transport"/>
    <property type="evidence" value="ECO:0007669"/>
    <property type="project" value="TreeGrafter"/>
</dbReference>
<comment type="subcellular location">
    <subcellularLocation>
        <location evidence="1">Cell membrane</location>
        <topology evidence="1">Multi-pass membrane protein</topology>
    </subcellularLocation>
</comment>
<feature type="transmembrane region" description="Helical" evidence="7">
    <location>
        <begin position="377"/>
        <end position="399"/>
    </location>
</feature>
<evidence type="ECO:0000256" key="2">
    <source>
        <dbReference type="ARBA" id="ARBA00022448"/>
    </source>
</evidence>
<dbReference type="GO" id="GO:0005886">
    <property type="term" value="C:plasma membrane"/>
    <property type="evidence" value="ECO:0007669"/>
    <property type="project" value="UniProtKB-SubCell"/>
</dbReference>
<feature type="transmembrane region" description="Helical" evidence="7">
    <location>
        <begin position="474"/>
        <end position="500"/>
    </location>
</feature>
<dbReference type="Gene3D" id="1.10.3860.10">
    <property type="entry name" value="Sodium:dicarboxylate symporter"/>
    <property type="match status" value="1"/>
</dbReference>
<evidence type="ECO:0000313" key="8">
    <source>
        <dbReference type="EMBL" id="KNZ41907.1"/>
    </source>
</evidence>
<feature type="transmembrane region" description="Helical" evidence="7">
    <location>
        <begin position="158"/>
        <end position="187"/>
    </location>
</feature>
<feature type="transmembrane region" description="Helical" evidence="7">
    <location>
        <begin position="132"/>
        <end position="152"/>
    </location>
</feature>